<keyword evidence="6" id="KW-1185">Reference proteome</keyword>
<keyword evidence="2 5" id="KW-0347">Helicase</keyword>
<dbReference type="PANTHER" id="PTHR45629">
    <property type="entry name" value="SNF2/RAD54 FAMILY MEMBER"/>
    <property type="match status" value="1"/>
</dbReference>
<dbReference type="PROSITE" id="PS51192">
    <property type="entry name" value="HELICASE_ATP_BIND_1"/>
    <property type="match status" value="1"/>
</dbReference>
<dbReference type="GO" id="GO:0004386">
    <property type="term" value="F:helicase activity"/>
    <property type="evidence" value="ECO:0007669"/>
    <property type="project" value="UniProtKB-KW"/>
</dbReference>
<evidence type="ECO:0000313" key="6">
    <source>
        <dbReference type="Proteomes" id="UP000241895"/>
    </source>
</evidence>
<dbReference type="EMBL" id="PXNS01000014">
    <property type="protein sequence ID" value="PTL91700.1"/>
    <property type="molecule type" value="Genomic_DNA"/>
</dbReference>
<gene>
    <name evidence="5" type="ORF">C6W88_18575</name>
</gene>
<dbReference type="PANTHER" id="PTHR45629:SF7">
    <property type="entry name" value="DNA EXCISION REPAIR PROTEIN ERCC-6-RELATED"/>
    <property type="match status" value="1"/>
</dbReference>
<evidence type="ECO:0000256" key="1">
    <source>
        <dbReference type="ARBA" id="ARBA00022801"/>
    </source>
</evidence>
<feature type="domain" description="Helicase ATP-binding" evidence="3">
    <location>
        <begin position="480"/>
        <end position="687"/>
    </location>
</feature>
<keyword evidence="2 5" id="KW-0547">Nucleotide-binding</keyword>
<dbReference type="InterPro" id="IPR014001">
    <property type="entry name" value="Helicase_ATP-bd"/>
</dbReference>
<reference evidence="5 6" key="1">
    <citation type="submission" date="2018-03" db="EMBL/GenBank/DDBJ databases">
        <authorList>
            <person name="Zhou J."/>
            <person name="Li X."/>
            <person name="Xue M."/>
            <person name="Yin J."/>
        </authorList>
    </citation>
    <scope>NUCLEOTIDE SEQUENCE [LARGE SCALE GENOMIC DNA]</scope>
    <source>
        <strain evidence="5 6">SYSU ZJ2214</strain>
    </source>
</reference>
<keyword evidence="2 5" id="KW-0067">ATP-binding</keyword>
<dbReference type="Gene3D" id="3.40.50.300">
    <property type="entry name" value="P-loop containing nucleotide triphosphate hydrolases"/>
    <property type="match status" value="1"/>
</dbReference>
<dbReference type="SUPFAM" id="SSF52540">
    <property type="entry name" value="P-loop containing nucleoside triphosphate hydrolases"/>
    <property type="match status" value="2"/>
</dbReference>
<evidence type="ECO:0000259" key="4">
    <source>
        <dbReference type="PROSITE" id="PS51194"/>
    </source>
</evidence>
<dbReference type="SMART" id="SM00490">
    <property type="entry name" value="HELICc"/>
    <property type="match status" value="1"/>
</dbReference>
<dbReference type="Gene3D" id="3.40.50.10810">
    <property type="entry name" value="Tandem AAA-ATPase domain"/>
    <property type="match status" value="1"/>
</dbReference>
<comment type="caution">
    <text evidence="5">The sequence shown here is derived from an EMBL/GenBank/DDBJ whole genome shotgun (WGS) entry which is preliminary data.</text>
</comment>
<organism evidence="5 6">
    <name type="scientific">Halomonas litopenaei</name>
    <dbReference type="NCBI Taxonomy" id="2109328"/>
    <lineage>
        <taxon>Bacteria</taxon>
        <taxon>Pseudomonadati</taxon>
        <taxon>Pseudomonadota</taxon>
        <taxon>Gammaproteobacteria</taxon>
        <taxon>Oceanospirillales</taxon>
        <taxon>Halomonadaceae</taxon>
        <taxon>Halomonas</taxon>
    </lineage>
</organism>
<dbReference type="InterPro" id="IPR001650">
    <property type="entry name" value="Helicase_C-like"/>
</dbReference>
<proteinExistence type="predicted"/>
<feature type="domain" description="Helicase C-terminal" evidence="4">
    <location>
        <begin position="842"/>
        <end position="1001"/>
    </location>
</feature>
<dbReference type="SMART" id="SM00487">
    <property type="entry name" value="DEXDc"/>
    <property type="match status" value="1"/>
</dbReference>
<dbReference type="InterPro" id="IPR000330">
    <property type="entry name" value="SNF2_N"/>
</dbReference>
<dbReference type="InterPro" id="IPR038718">
    <property type="entry name" value="SNF2-like_sf"/>
</dbReference>
<dbReference type="InterPro" id="IPR027417">
    <property type="entry name" value="P-loop_NTPase"/>
</dbReference>
<sequence length="1012" mass="112614">MKNKLAQIIKRLLPDAGDHHGGLESFEIMFDADGVKLYLEKSEFERFLSGEGSPNINLQGVVLRMLEEQGLATRFPNGFSLDASVAASLDNEQVEILGLPPRFSGEFKVSIDGHSNSKAFSVKIFPEYDGAQVPCRTKGALVEVGSGHRYLMNQPQMQAFQALDRHSLLPESLKTSSENLLLLATLQLAKRSGMNIDLSHFERINVESAKDVGVIAKQLPDGSLELFPSVGDGYGLDEIEGRLGQLDLNEHGGVIRIKNNVVILDEEKMNGIGEIMNNRRIPPESVADFIKSPSAFLDASLVNLDLGFSVRVLGVGKIKHMDFGGLGQGESDWFGVESSASPPEIINKLVKSHEELSELQDKIDAAYSQGAHTIDYQGESVDVSDHDKVKSILGKVATSLDKPEESRTFPEDTATMNETQVGVIVKDAEDIGEALLEKLKHYNIQRQPDWEAYARQPFPHQEEGVNWMLKLIELSALDDTDSFDRIQGGLLADDMGLGKTYMSLVAINEYLYHRKLQGLPEKPVLIVAPLSLLENWEQEVSLTYKSIPFKDVKVLQSGRDLAEFKKKGEKRESVQASELLNEEGQMEPDKIRFALHVGPDAGVKRLDINRRFVITTYQTLRDYQFSLCLVDWGMVIFDEAQNLKNPNTLQTHAAKGLNSDIKILATGTPVENSLGDFWCLMDTAQPGLLGDWPYFRDRWVTPILRAGDEEKDSVREAVGKDLREAVGDFMLRRIKEDQLAGLPPKSILSGVPTASHGASYNPKLSAFMNGSQLSAYNEAIDQYRKRRAEEEDVRGFALSTLQSLRAISLHPRVNEPLQSLVCKPDSYRTIMSESVKMKVTLDVLDEIRSAQEKVIIFILSKNVQRFMKVWIDKIYGLDVSIINGDTSAVERKGDTLTRRGLIEQFENVDGFNIIIMSPVAAGVGLTVVGANHVIHLERHWNPAKEAQATDRIYRIGQKKDVYIHIPTALHPEFDSFDVHLDKLLSGKLLLKDAVVTTDAVSESEVMRSLGLD</sequence>
<dbReference type="InterPro" id="IPR050496">
    <property type="entry name" value="SNF2_RAD54_helicase_repair"/>
</dbReference>
<dbReference type="PROSITE" id="PS51194">
    <property type="entry name" value="HELICASE_CTER"/>
    <property type="match status" value="1"/>
</dbReference>
<dbReference type="Pfam" id="PF00176">
    <property type="entry name" value="SNF2-rel_dom"/>
    <property type="match status" value="1"/>
</dbReference>
<evidence type="ECO:0000259" key="3">
    <source>
        <dbReference type="PROSITE" id="PS51192"/>
    </source>
</evidence>
<keyword evidence="1" id="KW-0378">Hydrolase</keyword>
<dbReference type="RefSeq" id="WP_108133563.1">
    <property type="nucleotide sequence ID" value="NZ_PXNS01000014.1"/>
</dbReference>
<protein>
    <submittedName>
        <fullName evidence="5">ATP-dependent helicase</fullName>
    </submittedName>
</protein>
<name>A0ABX5IRX7_9GAMM</name>
<dbReference type="InterPro" id="IPR049730">
    <property type="entry name" value="SNF2/RAD54-like_C"/>
</dbReference>
<dbReference type="Proteomes" id="UP000241895">
    <property type="component" value="Unassembled WGS sequence"/>
</dbReference>
<accession>A0ABX5IRX7</accession>
<dbReference type="Pfam" id="PF00271">
    <property type="entry name" value="Helicase_C"/>
    <property type="match status" value="1"/>
</dbReference>
<evidence type="ECO:0000256" key="2">
    <source>
        <dbReference type="ARBA" id="ARBA00022806"/>
    </source>
</evidence>
<dbReference type="CDD" id="cd18793">
    <property type="entry name" value="SF2_C_SNF"/>
    <property type="match status" value="1"/>
</dbReference>
<evidence type="ECO:0000313" key="5">
    <source>
        <dbReference type="EMBL" id="PTL91700.1"/>
    </source>
</evidence>